<dbReference type="SUPFAM" id="SSF47928">
    <property type="entry name" value="N-terminal domain of the delta subunit of the F1F0-ATP synthase"/>
    <property type="match status" value="1"/>
</dbReference>
<accession>A0ABS8UFC3</accession>
<evidence type="ECO:0000256" key="8">
    <source>
        <dbReference type="HAMAP-Rule" id="MF_01416"/>
    </source>
</evidence>
<dbReference type="InterPro" id="IPR026015">
    <property type="entry name" value="ATP_synth_OSCP/delta_N_sf"/>
</dbReference>
<dbReference type="Proteomes" id="UP001430360">
    <property type="component" value="Unassembled WGS sequence"/>
</dbReference>
<keyword evidence="6 8" id="KW-0139">CF(1)</keyword>
<comment type="function">
    <text evidence="8">F(1)F(0) ATP synthase produces ATP from ADP in the presence of a proton or sodium gradient. F-type ATPases consist of two structural domains, F(1) containing the extramembraneous catalytic core and F(0) containing the membrane proton channel, linked together by a central stalk and a peripheral stalk. During catalysis, ATP synthesis in the catalytic domain of F(1) is coupled via a rotary mechanism of the central stalk subunits to proton translocation.</text>
</comment>
<dbReference type="NCBIfam" id="NF004402">
    <property type="entry name" value="PRK05758.2-2"/>
    <property type="match status" value="1"/>
</dbReference>
<dbReference type="PRINTS" id="PR00125">
    <property type="entry name" value="ATPASEDELTA"/>
</dbReference>
<protein>
    <recommendedName>
        <fullName evidence="8">ATP synthase subunit delta</fullName>
    </recommendedName>
    <alternativeName>
        <fullName evidence="8">ATP synthase F(1) sector subunit delta</fullName>
    </alternativeName>
    <alternativeName>
        <fullName evidence="8">F-type ATPase subunit delta</fullName>
        <shortName evidence="8">F-ATPase subunit delta</shortName>
    </alternativeName>
</protein>
<keyword evidence="5 8" id="KW-0472">Membrane</keyword>
<gene>
    <name evidence="8" type="primary">atpH</name>
    <name evidence="9" type="ORF">LTT95_14620</name>
</gene>
<reference evidence="9" key="1">
    <citation type="submission" date="2021-12" db="EMBL/GenBank/DDBJ databases">
        <authorList>
            <person name="Ulrich A."/>
        </authorList>
    </citation>
    <scope>NUCLEOTIDE SEQUENCE</scope>
    <source>
        <strain evidence="9">A1P009</strain>
    </source>
</reference>
<keyword evidence="8" id="KW-1003">Cell membrane</keyword>
<comment type="function">
    <text evidence="8">This protein is part of the stalk that links CF(0) to CF(1). It either transmits conformational changes from CF(0) to CF(1) or is implicated in proton conduction.</text>
</comment>
<comment type="subcellular location">
    <subcellularLocation>
        <location evidence="8">Cell membrane</location>
        <topology evidence="8">Peripheral membrane protein</topology>
    </subcellularLocation>
    <subcellularLocation>
        <location evidence="1">Membrane</location>
    </subcellularLocation>
</comment>
<keyword evidence="4 8" id="KW-0406">Ion transport</keyword>
<keyword evidence="7 8" id="KW-0066">ATP synthesis</keyword>
<keyword evidence="3 8" id="KW-0375">Hydrogen ion transport</keyword>
<dbReference type="PANTHER" id="PTHR11910">
    <property type="entry name" value="ATP SYNTHASE DELTA CHAIN"/>
    <property type="match status" value="1"/>
</dbReference>
<dbReference type="Pfam" id="PF00213">
    <property type="entry name" value="OSCP"/>
    <property type="match status" value="1"/>
</dbReference>
<evidence type="ECO:0000256" key="5">
    <source>
        <dbReference type="ARBA" id="ARBA00023136"/>
    </source>
</evidence>
<keyword evidence="10" id="KW-1185">Reference proteome</keyword>
<dbReference type="RefSeq" id="WP_232137413.1">
    <property type="nucleotide sequence ID" value="NZ_CP089507.1"/>
</dbReference>
<name>A0ABS8UFC3_9GAMM</name>
<dbReference type="NCBIfam" id="TIGR01145">
    <property type="entry name" value="ATP_synt_delta"/>
    <property type="match status" value="1"/>
</dbReference>
<comment type="similarity">
    <text evidence="8">Belongs to the ATPase delta chain family.</text>
</comment>
<sequence length="175" mass="18218">MSQAMTIARPYARAAFAIARDGGQFAPWSDALAFSARVAADPQAAALLGHPALSHDDAVALLAPEGADEKFAGFLTLLASNGRLAQLPEIAGQFEELRAEAEHIVLATVTSAAELPDAEVEQIRAALKRRFGREVHVETAVDASLIGGAVISAGDVVIDGSLKGKLARLQSALTH</sequence>
<dbReference type="Gene3D" id="1.10.520.20">
    <property type="entry name" value="N-terminal domain of the delta subunit of the F1F0-ATP synthase"/>
    <property type="match status" value="1"/>
</dbReference>
<proteinExistence type="inferred from homology"/>
<evidence type="ECO:0000256" key="4">
    <source>
        <dbReference type="ARBA" id="ARBA00023065"/>
    </source>
</evidence>
<evidence type="ECO:0000313" key="10">
    <source>
        <dbReference type="Proteomes" id="UP001430360"/>
    </source>
</evidence>
<dbReference type="HAMAP" id="MF_01416">
    <property type="entry name" value="ATP_synth_delta_bact"/>
    <property type="match status" value="1"/>
</dbReference>
<evidence type="ECO:0000256" key="1">
    <source>
        <dbReference type="ARBA" id="ARBA00004370"/>
    </source>
</evidence>
<dbReference type="EMBL" id="JAJQKU010000005">
    <property type="protein sequence ID" value="MCD9098173.1"/>
    <property type="molecule type" value="Genomic_DNA"/>
</dbReference>
<reference evidence="9" key="2">
    <citation type="journal article" date="2022" name="Syst. Appl. Microbiol.">
        <title>Physiological and genomic characterisation of Luteimonas fraxinea sp. nov., a bacterial species associated with trees tolerant to ash dieback.</title>
        <authorList>
            <person name="Ulrich K."/>
            <person name="Becker R."/>
            <person name="Behrendt U."/>
            <person name="Kube M."/>
            <person name="Schneck V."/>
            <person name="Ulrich A."/>
        </authorList>
    </citation>
    <scope>NUCLEOTIDE SEQUENCE</scope>
    <source>
        <strain evidence="9">A1P009</strain>
    </source>
</reference>
<evidence type="ECO:0000256" key="7">
    <source>
        <dbReference type="ARBA" id="ARBA00023310"/>
    </source>
</evidence>
<organism evidence="9 10">
    <name type="scientific">Luteimonas fraxinea</name>
    <dbReference type="NCBI Taxonomy" id="2901869"/>
    <lineage>
        <taxon>Bacteria</taxon>
        <taxon>Pseudomonadati</taxon>
        <taxon>Pseudomonadota</taxon>
        <taxon>Gammaproteobacteria</taxon>
        <taxon>Lysobacterales</taxon>
        <taxon>Lysobacteraceae</taxon>
        <taxon>Luteimonas</taxon>
    </lineage>
</organism>
<evidence type="ECO:0000256" key="2">
    <source>
        <dbReference type="ARBA" id="ARBA00022448"/>
    </source>
</evidence>
<keyword evidence="2 8" id="KW-0813">Transport</keyword>
<comment type="caution">
    <text evidence="9">The sequence shown here is derived from an EMBL/GenBank/DDBJ whole genome shotgun (WGS) entry which is preliminary data.</text>
</comment>
<dbReference type="InterPro" id="IPR000711">
    <property type="entry name" value="ATPase_OSCP/dsu"/>
</dbReference>
<evidence type="ECO:0000256" key="6">
    <source>
        <dbReference type="ARBA" id="ARBA00023196"/>
    </source>
</evidence>
<evidence type="ECO:0000256" key="3">
    <source>
        <dbReference type="ARBA" id="ARBA00022781"/>
    </source>
</evidence>
<evidence type="ECO:0000313" key="9">
    <source>
        <dbReference type="EMBL" id="MCD9098173.1"/>
    </source>
</evidence>